<keyword evidence="1" id="KW-0472">Membrane</keyword>
<feature type="transmembrane region" description="Helical" evidence="1">
    <location>
        <begin position="7"/>
        <end position="29"/>
    </location>
</feature>
<reference evidence="3" key="1">
    <citation type="journal article" date="2019" name="Int. J. Syst. Evol. Microbiol.">
        <title>The Global Catalogue of Microorganisms (GCM) 10K type strain sequencing project: providing services to taxonomists for standard genome sequencing and annotation.</title>
        <authorList>
            <consortium name="The Broad Institute Genomics Platform"/>
            <consortium name="The Broad Institute Genome Sequencing Center for Infectious Disease"/>
            <person name="Wu L."/>
            <person name="Ma J."/>
        </authorList>
    </citation>
    <scope>NUCLEOTIDE SEQUENCE [LARGE SCALE GENOMIC DNA]</scope>
    <source>
        <strain evidence="3">CCUG 62974</strain>
    </source>
</reference>
<evidence type="ECO:0000313" key="2">
    <source>
        <dbReference type="EMBL" id="MFD0886957.1"/>
    </source>
</evidence>
<dbReference type="EMBL" id="JBHTHX010000766">
    <property type="protein sequence ID" value="MFD0886957.1"/>
    <property type="molecule type" value="Genomic_DNA"/>
</dbReference>
<accession>A0ABW3DW44</accession>
<name>A0ABW3DW44_9ACTN</name>
<evidence type="ECO:0000313" key="3">
    <source>
        <dbReference type="Proteomes" id="UP001597024"/>
    </source>
</evidence>
<protein>
    <submittedName>
        <fullName evidence="2">Uncharacterized protein</fullName>
    </submittedName>
</protein>
<organism evidence="2 3">
    <name type="scientific">Streptosporangium algeriense</name>
    <dbReference type="NCBI Taxonomy" id="1682748"/>
    <lineage>
        <taxon>Bacteria</taxon>
        <taxon>Bacillati</taxon>
        <taxon>Actinomycetota</taxon>
        <taxon>Actinomycetes</taxon>
        <taxon>Streptosporangiales</taxon>
        <taxon>Streptosporangiaceae</taxon>
        <taxon>Streptosporangium</taxon>
    </lineage>
</organism>
<proteinExistence type="predicted"/>
<evidence type="ECO:0000256" key="1">
    <source>
        <dbReference type="SAM" id="Phobius"/>
    </source>
</evidence>
<gene>
    <name evidence="2" type="ORF">ACFQ08_20620</name>
</gene>
<comment type="caution">
    <text evidence="2">The sequence shown here is derived from an EMBL/GenBank/DDBJ whole genome shotgun (WGS) entry which is preliminary data.</text>
</comment>
<keyword evidence="1" id="KW-0812">Transmembrane</keyword>
<sequence>MSSKTKSLIEFAAAIVFIGGLSAFSIWAVAEPSVVSVPLLVLMAVLSVSALAAVLKPPSRGRRW</sequence>
<keyword evidence="1" id="KW-1133">Transmembrane helix</keyword>
<feature type="transmembrane region" description="Helical" evidence="1">
    <location>
        <begin position="35"/>
        <end position="55"/>
    </location>
</feature>
<keyword evidence="3" id="KW-1185">Reference proteome</keyword>
<dbReference type="Proteomes" id="UP001597024">
    <property type="component" value="Unassembled WGS sequence"/>
</dbReference>